<name>A0A2B0MCT9_BACCE</name>
<dbReference type="AlphaFoldDB" id="A0A2B0MCT9"/>
<sequence length="54" mass="6142">MPDTLKLIIFILAGISAFFALVREFKKPQKSVFLISFEFLVLIGVTWLITRVLG</sequence>
<accession>A0A2B0MCT9</accession>
<feature type="transmembrane region" description="Helical" evidence="1">
    <location>
        <begin position="32"/>
        <end position="50"/>
    </location>
</feature>
<proteinExistence type="predicted"/>
<evidence type="ECO:0000313" key="2">
    <source>
        <dbReference type="EMBL" id="PFK42002.1"/>
    </source>
</evidence>
<protein>
    <recommendedName>
        <fullName evidence="4">Amino acid transporter</fullName>
    </recommendedName>
</protein>
<evidence type="ECO:0000256" key="1">
    <source>
        <dbReference type="SAM" id="Phobius"/>
    </source>
</evidence>
<evidence type="ECO:0008006" key="4">
    <source>
        <dbReference type="Google" id="ProtNLM"/>
    </source>
</evidence>
<organism evidence="2 3">
    <name type="scientific">Bacillus cereus</name>
    <dbReference type="NCBI Taxonomy" id="1396"/>
    <lineage>
        <taxon>Bacteria</taxon>
        <taxon>Bacillati</taxon>
        <taxon>Bacillota</taxon>
        <taxon>Bacilli</taxon>
        <taxon>Bacillales</taxon>
        <taxon>Bacillaceae</taxon>
        <taxon>Bacillus</taxon>
        <taxon>Bacillus cereus group</taxon>
    </lineage>
</organism>
<keyword evidence="1" id="KW-0812">Transmembrane</keyword>
<dbReference type="Proteomes" id="UP000242656">
    <property type="component" value="Unassembled WGS sequence"/>
</dbReference>
<keyword evidence="1" id="KW-0472">Membrane</keyword>
<reference evidence="2 3" key="1">
    <citation type="submission" date="2017-09" db="EMBL/GenBank/DDBJ databases">
        <title>Large-scale bioinformatics analysis of Bacillus genomes uncovers conserved roles of natural products in bacterial physiology.</title>
        <authorList>
            <consortium name="Agbiome Team Llc"/>
            <person name="Bleich R.M."/>
            <person name="Grubbs K.J."/>
            <person name="Santa Maria K.C."/>
            <person name="Allen S.E."/>
            <person name="Farag S."/>
            <person name="Shank E.A."/>
            <person name="Bowers A."/>
        </authorList>
    </citation>
    <scope>NUCLEOTIDE SEQUENCE [LARGE SCALE GENOMIC DNA]</scope>
    <source>
        <strain evidence="2 3">AFS083043</strain>
    </source>
</reference>
<dbReference type="EMBL" id="NUWN01000042">
    <property type="protein sequence ID" value="PFK42002.1"/>
    <property type="molecule type" value="Genomic_DNA"/>
</dbReference>
<comment type="caution">
    <text evidence="2">The sequence shown here is derived from an EMBL/GenBank/DDBJ whole genome shotgun (WGS) entry which is preliminary data.</text>
</comment>
<evidence type="ECO:0000313" key="3">
    <source>
        <dbReference type="Proteomes" id="UP000242656"/>
    </source>
</evidence>
<gene>
    <name evidence="2" type="ORF">COI93_12030</name>
</gene>
<feature type="transmembrane region" description="Helical" evidence="1">
    <location>
        <begin position="6"/>
        <end position="25"/>
    </location>
</feature>
<keyword evidence="1" id="KW-1133">Transmembrane helix</keyword>